<dbReference type="GO" id="GO:0007197">
    <property type="term" value="P:adenylate cyclase-inhibiting G protein-coupled acetylcholine receptor signaling pathway"/>
    <property type="evidence" value="ECO:0000318"/>
    <property type="project" value="GO_Central"/>
</dbReference>
<evidence type="ECO:0000256" key="3">
    <source>
        <dbReference type="ARBA" id="ARBA00022692"/>
    </source>
</evidence>
<feature type="domain" description="G-protein coupled receptors family 1 profile" evidence="10">
    <location>
        <begin position="43"/>
        <end position="441"/>
    </location>
</feature>
<evidence type="ECO:0000259" key="10">
    <source>
        <dbReference type="PROSITE" id="PS50262"/>
    </source>
</evidence>
<keyword evidence="4 9" id="KW-1133">Transmembrane helix</keyword>
<evidence type="ECO:0000256" key="4">
    <source>
        <dbReference type="ARBA" id="ARBA00022989"/>
    </source>
</evidence>
<keyword evidence="12" id="KW-1185">Reference proteome</keyword>
<feature type="transmembrane region" description="Helical" evidence="9">
    <location>
        <begin position="142"/>
        <end position="165"/>
    </location>
</feature>
<feature type="transmembrane region" description="Helical" evidence="9">
    <location>
        <begin position="105"/>
        <end position="130"/>
    </location>
</feature>
<evidence type="ECO:0000313" key="11">
    <source>
        <dbReference type="EnsemblMetazoa" id="XP_030852898"/>
    </source>
</evidence>
<dbReference type="Gene3D" id="1.20.1070.10">
    <property type="entry name" value="Rhodopsin 7-helix transmembrane proteins"/>
    <property type="match status" value="2"/>
</dbReference>
<feature type="transmembrane region" description="Helical" evidence="9">
    <location>
        <begin position="192"/>
        <end position="215"/>
    </location>
</feature>
<proteinExistence type="predicted"/>
<dbReference type="AlphaFoldDB" id="A0A7M7T4B5"/>
<protein>
    <recommendedName>
        <fullName evidence="10">G-protein coupled receptors family 1 profile domain-containing protein</fullName>
    </recommendedName>
</protein>
<dbReference type="OMA" id="TIMFSNT"/>
<dbReference type="FunFam" id="1.20.1070.10:FF:001214">
    <property type="entry name" value="Uncharacterized protein"/>
    <property type="match status" value="1"/>
</dbReference>
<dbReference type="GO" id="GO:0016907">
    <property type="term" value="F:G protein-coupled acetylcholine receptor activity"/>
    <property type="evidence" value="ECO:0000318"/>
    <property type="project" value="GO_Central"/>
</dbReference>
<dbReference type="PANTHER" id="PTHR24248:SF120">
    <property type="entry name" value="G-PROTEIN COUPLED RECEPTORS FAMILY 1 PROFILE DOMAIN-CONTAINING PROTEIN"/>
    <property type="match status" value="1"/>
</dbReference>
<dbReference type="InParanoid" id="A0A7M7T4B5"/>
<reference evidence="12" key="1">
    <citation type="submission" date="2015-02" db="EMBL/GenBank/DDBJ databases">
        <title>Genome sequencing for Strongylocentrotus purpuratus.</title>
        <authorList>
            <person name="Murali S."/>
            <person name="Liu Y."/>
            <person name="Vee V."/>
            <person name="English A."/>
            <person name="Wang M."/>
            <person name="Skinner E."/>
            <person name="Han Y."/>
            <person name="Muzny D.M."/>
            <person name="Worley K.C."/>
            <person name="Gibbs R.A."/>
        </authorList>
    </citation>
    <scope>NUCLEOTIDE SEQUENCE</scope>
</reference>
<dbReference type="PANTHER" id="PTHR24248">
    <property type="entry name" value="ADRENERGIC RECEPTOR-RELATED G-PROTEIN COUPLED RECEPTOR"/>
    <property type="match status" value="1"/>
</dbReference>
<evidence type="ECO:0000256" key="8">
    <source>
        <dbReference type="ARBA" id="ARBA00023224"/>
    </source>
</evidence>
<dbReference type="GO" id="GO:0007187">
    <property type="term" value="P:G protein-coupled receptor signaling pathway, coupled to cyclic nucleotide second messenger"/>
    <property type="evidence" value="ECO:0000318"/>
    <property type="project" value="GO_Central"/>
</dbReference>
<dbReference type="PROSITE" id="PS50262">
    <property type="entry name" value="G_PROTEIN_RECEP_F1_2"/>
    <property type="match status" value="1"/>
</dbReference>
<evidence type="ECO:0000256" key="9">
    <source>
        <dbReference type="SAM" id="Phobius"/>
    </source>
</evidence>
<dbReference type="GO" id="GO:0030425">
    <property type="term" value="C:dendrite"/>
    <property type="evidence" value="ECO:0000318"/>
    <property type="project" value="GO_Central"/>
</dbReference>
<evidence type="ECO:0000256" key="6">
    <source>
        <dbReference type="ARBA" id="ARBA00023136"/>
    </source>
</evidence>
<dbReference type="GO" id="GO:0007268">
    <property type="term" value="P:chemical synaptic transmission"/>
    <property type="evidence" value="ECO:0000318"/>
    <property type="project" value="GO_Central"/>
</dbReference>
<keyword evidence="8" id="KW-0807">Transducer</keyword>
<keyword evidence="7" id="KW-0675">Receptor</keyword>
<reference evidence="11" key="2">
    <citation type="submission" date="2021-01" db="UniProtKB">
        <authorList>
            <consortium name="EnsemblMetazoa"/>
        </authorList>
    </citation>
    <scope>IDENTIFICATION</scope>
</reference>
<sequence length="464" mass="52514">MMENLSTITYSTYLPEDGSNTLDVGVILGMITYSLLGITIMFSNTVVMVTYWTERRVWQNISHLFILHLSIADFLVGFSIFPLTISIMSAGRWPFGEIPCKILSAFNYMVTYIPGLFILAVTTFRLFLVTNFSRENVVQRKHVMWVIFVLWAATISIYLFLAFAWPGITGNEVVDYDSECLLEYVYHTQMSLIMIFFEFVIPFVFLLSISFGLFWKIRQRSRGVRNTSWRMTETCTNITPPRTLSPDPAQVGKQDCCTNGQRRASEYSVKNLHVMELQEKGESASTASLCNGKESHEIEEMCTQVKEKPDLQVKETIFLCKNTGNHFEASKVPPPQQSSASTISRVESRAVLGGSSIKNRVSTMAEHGNKTTPQSGKDSIRGHRKAAIMLFAIVAAFAICWLPYVILSLIFLVYPDIVSSSVFEAISGTLYLNSLINPALYGMTNVHFRRGFIKVLHLPRRWLP</sequence>
<feature type="transmembrane region" description="Helical" evidence="9">
    <location>
        <begin position="24"/>
        <end position="52"/>
    </location>
</feature>
<dbReference type="EnsemblMetazoa" id="XM_030997038">
    <property type="protein sequence ID" value="XP_030852898"/>
    <property type="gene ID" value="LOC586181"/>
</dbReference>
<name>A0A7M7T4B5_STRPU</name>
<dbReference type="PRINTS" id="PR00237">
    <property type="entry name" value="GPCRRHODOPSN"/>
</dbReference>
<dbReference type="SUPFAM" id="SSF81321">
    <property type="entry name" value="Family A G protein-coupled receptor-like"/>
    <property type="match status" value="1"/>
</dbReference>
<dbReference type="InterPro" id="IPR017452">
    <property type="entry name" value="GPCR_Rhodpsn_7TM"/>
</dbReference>
<dbReference type="OrthoDB" id="6435638at2759"/>
<dbReference type="InterPro" id="IPR000276">
    <property type="entry name" value="GPCR_Rhodpsn"/>
</dbReference>
<evidence type="ECO:0000256" key="2">
    <source>
        <dbReference type="ARBA" id="ARBA00022475"/>
    </source>
</evidence>
<keyword evidence="3 9" id="KW-0812">Transmembrane</keyword>
<dbReference type="GO" id="GO:0045202">
    <property type="term" value="C:synapse"/>
    <property type="evidence" value="ECO:0000318"/>
    <property type="project" value="GO_Central"/>
</dbReference>
<organism evidence="11 12">
    <name type="scientific">Strongylocentrotus purpuratus</name>
    <name type="common">Purple sea urchin</name>
    <dbReference type="NCBI Taxonomy" id="7668"/>
    <lineage>
        <taxon>Eukaryota</taxon>
        <taxon>Metazoa</taxon>
        <taxon>Echinodermata</taxon>
        <taxon>Eleutherozoa</taxon>
        <taxon>Echinozoa</taxon>
        <taxon>Echinoidea</taxon>
        <taxon>Euechinoidea</taxon>
        <taxon>Echinacea</taxon>
        <taxon>Camarodonta</taxon>
        <taxon>Echinidea</taxon>
        <taxon>Strongylocentrotidae</taxon>
        <taxon>Strongylocentrotus</taxon>
    </lineage>
</organism>
<feature type="transmembrane region" description="Helical" evidence="9">
    <location>
        <begin position="64"/>
        <end position="85"/>
    </location>
</feature>
<keyword evidence="6 9" id="KW-0472">Membrane</keyword>
<dbReference type="KEGG" id="spu:586181"/>
<dbReference type="GeneID" id="586181"/>
<comment type="subcellular location">
    <subcellularLocation>
        <location evidence="1">Cell membrane</location>
        <topology evidence="1">Multi-pass membrane protein</topology>
    </subcellularLocation>
</comment>
<dbReference type="RefSeq" id="XP_030852898.1">
    <property type="nucleotide sequence ID" value="XM_030997038.1"/>
</dbReference>
<keyword evidence="5" id="KW-0297">G-protein coupled receptor</keyword>
<evidence type="ECO:0000256" key="5">
    <source>
        <dbReference type="ARBA" id="ARBA00023040"/>
    </source>
</evidence>
<feature type="transmembrane region" description="Helical" evidence="9">
    <location>
        <begin position="387"/>
        <end position="414"/>
    </location>
</feature>
<evidence type="ECO:0000256" key="1">
    <source>
        <dbReference type="ARBA" id="ARBA00004651"/>
    </source>
</evidence>
<evidence type="ECO:0000256" key="7">
    <source>
        <dbReference type="ARBA" id="ARBA00023170"/>
    </source>
</evidence>
<dbReference type="GO" id="GO:0005886">
    <property type="term" value="C:plasma membrane"/>
    <property type="evidence" value="ECO:0000318"/>
    <property type="project" value="GO_Central"/>
</dbReference>
<dbReference type="Pfam" id="PF00001">
    <property type="entry name" value="7tm_1"/>
    <property type="match status" value="1"/>
</dbReference>
<keyword evidence="2" id="KW-1003">Cell membrane</keyword>
<dbReference type="Proteomes" id="UP000007110">
    <property type="component" value="Unassembled WGS sequence"/>
</dbReference>
<accession>A0A7M7T4B5</accession>
<evidence type="ECO:0000313" key="12">
    <source>
        <dbReference type="Proteomes" id="UP000007110"/>
    </source>
</evidence>